<dbReference type="Proteomes" id="UP000281474">
    <property type="component" value="Unassembled WGS sequence"/>
</dbReference>
<dbReference type="Gene3D" id="3.30.70.2060">
    <property type="match status" value="1"/>
</dbReference>
<gene>
    <name evidence="2" type="ORF">D5018_09590</name>
</gene>
<reference evidence="2 3" key="1">
    <citation type="submission" date="2018-09" db="EMBL/GenBank/DDBJ databases">
        <title>Phylogeny of the Shewanellaceae, and recommendation for two new genera, Pseudoshewanella and Parashewanella.</title>
        <authorList>
            <person name="Wang G."/>
        </authorList>
    </citation>
    <scope>NUCLEOTIDE SEQUENCE [LARGE SCALE GENOMIC DNA]</scope>
    <source>
        <strain evidence="2 3">C51</strain>
    </source>
</reference>
<dbReference type="OrthoDB" id="982633at2"/>
<dbReference type="RefSeq" id="WP_121838785.1">
    <property type="nucleotide sequence ID" value="NZ_ML014773.1"/>
</dbReference>
<dbReference type="EMBL" id="QZEI01000024">
    <property type="protein sequence ID" value="RLV59924.1"/>
    <property type="molecule type" value="Genomic_DNA"/>
</dbReference>
<keyword evidence="3" id="KW-1185">Reference proteome</keyword>
<accession>A0A3L8PX25</accession>
<feature type="signal peptide" evidence="1">
    <location>
        <begin position="1"/>
        <end position="17"/>
    </location>
</feature>
<keyword evidence="1" id="KW-0732">Signal</keyword>
<dbReference type="InterPro" id="IPR008719">
    <property type="entry name" value="N2O_reductase_NosL"/>
</dbReference>
<proteinExistence type="predicted"/>
<protein>
    <submittedName>
        <fullName evidence="2">Nitrous oxide reductase accessory protein NosL</fullName>
    </submittedName>
</protein>
<evidence type="ECO:0000313" key="2">
    <source>
        <dbReference type="EMBL" id="RLV59924.1"/>
    </source>
</evidence>
<name>A0A3L8PX25_9GAMM</name>
<evidence type="ECO:0000256" key="1">
    <source>
        <dbReference type="SAM" id="SignalP"/>
    </source>
</evidence>
<dbReference type="SUPFAM" id="SSF160387">
    <property type="entry name" value="NosL/MerB-like"/>
    <property type="match status" value="1"/>
</dbReference>
<feature type="chain" id="PRO_5018169862" evidence="1">
    <location>
        <begin position="18"/>
        <end position="161"/>
    </location>
</feature>
<dbReference type="Gene3D" id="3.30.70.2050">
    <property type="match status" value="1"/>
</dbReference>
<dbReference type="AlphaFoldDB" id="A0A3L8PX25"/>
<evidence type="ECO:0000313" key="3">
    <source>
        <dbReference type="Proteomes" id="UP000281474"/>
    </source>
</evidence>
<dbReference type="PANTHER" id="PTHR41247:SF1">
    <property type="entry name" value="HTH-TYPE TRANSCRIPTIONAL REPRESSOR YCNK"/>
    <property type="match status" value="1"/>
</dbReference>
<dbReference type="PROSITE" id="PS51257">
    <property type="entry name" value="PROKAR_LIPOPROTEIN"/>
    <property type="match status" value="1"/>
</dbReference>
<dbReference type="PANTHER" id="PTHR41247">
    <property type="entry name" value="HTH-TYPE TRANSCRIPTIONAL REPRESSOR YCNK"/>
    <property type="match status" value="1"/>
</dbReference>
<dbReference type="Pfam" id="PF05573">
    <property type="entry name" value="NosL"/>
    <property type="match status" value="1"/>
</dbReference>
<sequence>MKLATKILLLAVGIMLASCSKEPETLSARQAQAIHSGDECHLCGMLIKNFPGPKGELYTKTENSVKKFCSTRDMFTFLLDPEYKKQVKEAYVHDMSKAHWKTPDDNHFIDARQAWYVIGSTKKGAMGKTLASFGTQQQAQDFATEFGGKVYSFDQITLKIL</sequence>
<organism evidence="2 3">
    <name type="scientific">Parashewanella curva</name>
    <dbReference type="NCBI Taxonomy" id="2338552"/>
    <lineage>
        <taxon>Bacteria</taxon>
        <taxon>Pseudomonadati</taxon>
        <taxon>Pseudomonadota</taxon>
        <taxon>Gammaproteobacteria</taxon>
        <taxon>Alteromonadales</taxon>
        <taxon>Shewanellaceae</taxon>
        <taxon>Parashewanella</taxon>
    </lineage>
</organism>
<comment type="caution">
    <text evidence="2">The sequence shown here is derived from an EMBL/GenBank/DDBJ whole genome shotgun (WGS) entry which is preliminary data.</text>
</comment>